<feature type="transmembrane region" description="Helical" evidence="1">
    <location>
        <begin position="66"/>
        <end position="92"/>
    </location>
</feature>
<evidence type="ECO:0000313" key="3">
    <source>
        <dbReference type="Proteomes" id="UP000233837"/>
    </source>
</evidence>
<accession>A0A2I0VCN1</accession>
<keyword evidence="1" id="KW-0812">Transmembrane</keyword>
<proteinExistence type="predicted"/>
<reference evidence="2 3" key="2">
    <citation type="journal article" date="2017" name="Nature">
        <title>The Apostasia genome and the evolution of orchids.</title>
        <authorList>
            <person name="Zhang G.Q."/>
            <person name="Liu K.W."/>
            <person name="Li Z."/>
            <person name="Lohaus R."/>
            <person name="Hsiao Y.Y."/>
            <person name="Niu S.C."/>
            <person name="Wang J.Y."/>
            <person name="Lin Y.C."/>
            <person name="Xu Q."/>
            <person name="Chen L.J."/>
            <person name="Yoshida K."/>
            <person name="Fujiwara S."/>
            <person name="Wang Z.W."/>
            <person name="Zhang Y.Q."/>
            <person name="Mitsuda N."/>
            <person name="Wang M."/>
            <person name="Liu G.H."/>
            <person name="Pecoraro L."/>
            <person name="Huang H.X."/>
            <person name="Xiao X.J."/>
            <person name="Lin M."/>
            <person name="Wu X.Y."/>
            <person name="Wu W.L."/>
            <person name="Chen Y.Y."/>
            <person name="Chang S.B."/>
            <person name="Sakamoto S."/>
            <person name="Ohme-Takagi M."/>
            <person name="Yagi M."/>
            <person name="Zeng S.J."/>
            <person name="Shen C.Y."/>
            <person name="Yeh C.M."/>
            <person name="Luo Y.B."/>
            <person name="Tsai W.C."/>
            <person name="Van de Peer Y."/>
            <person name="Liu Z.J."/>
        </authorList>
    </citation>
    <scope>NUCLEOTIDE SEQUENCE [LARGE SCALE GENOMIC DNA]</scope>
    <source>
        <tissue evidence="2">The whole plant</tissue>
    </source>
</reference>
<reference evidence="2 3" key="1">
    <citation type="journal article" date="2016" name="Sci. Rep.">
        <title>The Dendrobium catenatum Lindl. genome sequence provides insights into polysaccharide synthase, floral development and adaptive evolution.</title>
        <authorList>
            <person name="Zhang G.Q."/>
            <person name="Xu Q."/>
            <person name="Bian C."/>
            <person name="Tsai W.C."/>
            <person name="Yeh C.M."/>
            <person name="Liu K.W."/>
            <person name="Yoshida K."/>
            <person name="Zhang L.S."/>
            <person name="Chang S.B."/>
            <person name="Chen F."/>
            <person name="Shi Y."/>
            <person name="Su Y.Y."/>
            <person name="Zhang Y.Q."/>
            <person name="Chen L.J."/>
            <person name="Yin Y."/>
            <person name="Lin M."/>
            <person name="Huang H."/>
            <person name="Deng H."/>
            <person name="Wang Z.W."/>
            <person name="Zhu S.L."/>
            <person name="Zhao X."/>
            <person name="Deng C."/>
            <person name="Niu S.C."/>
            <person name="Huang J."/>
            <person name="Wang M."/>
            <person name="Liu G.H."/>
            <person name="Yang H.J."/>
            <person name="Xiao X.J."/>
            <person name="Hsiao Y.Y."/>
            <person name="Wu W.L."/>
            <person name="Chen Y.Y."/>
            <person name="Mitsuda N."/>
            <person name="Ohme-Takagi M."/>
            <person name="Luo Y.B."/>
            <person name="Van de Peer Y."/>
            <person name="Liu Z.J."/>
        </authorList>
    </citation>
    <scope>NUCLEOTIDE SEQUENCE [LARGE SCALE GENOMIC DNA]</scope>
    <source>
        <tissue evidence="2">The whole plant</tissue>
    </source>
</reference>
<protein>
    <submittedName>
        <fullName evidence="2">Ribonuclease H protein</fullName>
    </submittedName>
</protein>
<dbReference type="Proteomes" id="UP000233837">
    <property type="component" value="Unassembled WGS sequence"/>
</dbReference>
<keyword evidence="1" id="KW-0472">Membrane</keyword>
<dbReference type="AlphaFoldDB" id="A0A2I0VCN1"/>
<evidence type="ECO:0000256" key="1">
    <source>
        <dbReference type="SAM" id="Phobius"/>
    </source>
</evidence>
<dbReference type="PANTHER" id="PTHR33116:SF67">
    <property type="entry name" value="REVERSE TRANSCRIPTASE"/>
    <property type="match status" value="1"/>
</dbReference>
<evidence type="ECO:0000313" key="2">
    <source>
        <dbReference type="EMBL" id="PKU61166.1"/>
    </source>
</evidence>
<dbReference type="Gene3D" id="3.60.10.10">
    <property type="entry name" value="Endonuclease/exonuclease/phosphatase"/>
    <property type="match status" value="1"/>
</dbReference>
<dbReference type="PANTHER" id="PTHR33116">
    <property type="entry name" value="REVERSE TRANSCRIPTASE ZINC-BINDING DOMAIN-CONTAINING PROTEIN-RELATED-RELATED"/>
    <property type="match status" value="1"/>
</dbReference>
<dbReference type="STRING" id="906689.A0A2I0VCN1"/>
<keyword evidence="3" id="KW-1185">Reference proteome</keyword>
<sequence>MEDFNDMILNSNLHDIGFSGDAFTWNQGTLWQRLDRILFNNVWINKHQNTHIEHLSHTLSDHAPLLAFNFLSFGGRLVLIKSVLCSILIYLFHTLNPTMNICMKLERMFNKFLWGAKVGKSAILWASWKNCSGVQEEGKLGFKTLTDMAYCFSFKLWFNMRSNISLWSKFMIKKYCVGKHPLNGFFKKGDSTIWKRLCTIKWEEESFIQWGLGCGNIFFWQDNWLGCSSIDNLLNTRSNSICKVAEFYQDGAWNLPLLAEMVPNFILNLILDVPLQIVQKYCILFNKSNDGSFAIKEVWHSIRSSQPKSNIFSNCWQKVFLLPTLFFYGGSPTIICLLILFS</sequence>
<feature type="transmembrane region" description="Helical" evidence="1">
    <location>
        <begin position="319"/>
        <end position="341"/>
    </location>
</feature>
<keyword evidence="1" id="KW-1133">Transmembrane helix</keyword>
<name>A0A2I0VCN1_9ASPA</name>
<dbReference type="InterPro" id="IPR036691">
    <property type="entry name" value="Endo/exonu/phosph_ase_sf"/>
</dbReference>
<gene>
    <name evidence="2" type="ORF">MA16_Dca023114</name>
</gene>
<organism evidence="2 3">
    <name type="scientific">Dendrobium catenatum</name>
    <dbReference type="NCBI Taxonomy" id="906689"/>
    <lineage>
        <taxon>Eukaryota</taxon>
        <taxon>Viridiplantae</taxon>
        <taxon>Streptophyta</taxon>
        <taxon>Embryophyta</taxon>
        <taxon>Tracheophyta</taxon>
        <taxon>Spermatophyta</taxon>
        <taxon>Magnoliopsida</taxon>
        <taxon>Liliopsida</taxon>
        <taxon>Asparagales</taxon>
        <taxon>Orchidaceae</taxon>
        <taxon>Epidendroideae</taxon>
        <taxon>Malaxideae</taxon>
        <taxon>Dendrobiinae</taxon>
        <taxon>Dendrobium</taxon>
    </lineage>
</organism>
<dbReference type="SUPFAM" id="SSF56219">
    <property type="entry name" value="DNase I-like"/>
    <property type="match status" value="1"/>
</dbReference>
<dbReference type="EMBL" id="KZ503824">
    <property type="protein sequence ID" value="PKU61166.1"/>
    <property type="molecule type" value="Genomic_DNA"/>
</dbReference>